<dbReference type="EMBL" id="CCKJ01000037">
    <property type="protein sequence ID" value="CDT80670.1"/>
    <property type="molecule type" value="Genomic_DNA"/>
</dbReference>
<name>A0AA86XSA0_9VIBR</name>
<reference evidence="1 2" key="1">
    <citation type="submission" date="2014-06" db="EMBL/GenBank/DDBJ databases">
        <authorList>
            <person name="Le Roux F."/>
        </authorList>
    </citation>
    <scope>NUCLEOTIDE SEQUENCE [LARGE SCALE GENOMIC DNA]</scope>
    <source>
        <strain evidence="1 2">J2-31</strain>
    </source>
</reference>
<evidence type="ECO:0000313" key="1">
    <source>
        <dbReference type="EMBL" id="CDT80670.1"/>
    </source>
</evidence>
<proteinExistence type="predicted"/>
<protein>
    <submittedName>
        <fullName evidence="1">Uncharacterized protein</fullName>
    </submittedName>
</protein>
<gene>
    <name evidence="1" type="ORF">VCR31J2_1310942</name>
</gene>
<accession>A0AA86XSA0</accession>
<evidence type="ECO:0000313" key="2">
    <source>
        <dbReference type="Proteomes" id="UP000041625"/>
    </source>
</evidence>
<comment type="caution">
    <text evidence="1">The sequence shown here is derived from an EMBL/GenBank/DDBJ whole genome shotgun (WGS) entry which is preliminary data.</text>
</comment>
<dbReference type="AlphaFoldDB" id="A0AA86XSA0"/>
<organism evidence="1 2">
    <name type="scientific">Vibrio coralliirubri</name>
    <dbReference type="NCBI Taxonomy" id="1516159"/>
    <lineage>
        <taxon>Bacteria</taxon>
        <taxon>Pseudomonadati</taxon>
        <taxon>Pseudomonadota</taxon>
        <taxon>Gammaproteobacteria</taxon>
        <taxon>Vibrionales</taxon>
        <taxon>Vibrionaceae</taxon>
        <taxon>Vibrio</taxon>
    </lineage>
</organism>
<keyword evidence="2" id="KW-1185">Reference proteome</keyword>
<sequence length="93" mass="10557">MNPLVLSICHRGTNHAPQINHSMNIIEDSLKLFDFIIMSFSTVGYANDGISNDNTNTIPLGLFCDLIIRCISNRSTLYDHRSCCFEQGWSLKY</sequence>
<dbReference type="Proteomes" id="UP000041625">
    <property type="component" value="Unassembled WGS sequence"/>
</dbReference>